<keyword evidence="3" id="KW-1185">Reference proteome</keyword>
<reference evidence="2" key="1">
    <citation type="submission" date="2022-12" db="EMBL/GenBank/DDBJ databases">
        <title>Draft genome assemblies for two species of Escallonia (Escalloniales).</title>
        <authorList>
            <person name="Chanderbali A."/>
            <person name="Dervinis C."/>
            <person name="Anghel I."/>
            <person name="Soltis D."/>
            <person name="Soltis P."/>
            <person name="Zapata F."/>
        </authorList>
    </citation>
    <scope>NUCLEOTIDE SEQUENCE</scope>
    <source>
        <strain evidence="2">UCBG92.1500</strain>
        <tissue evidence="2">Leaf</tissue>
    </source>
</reference>
<feature type="domain" description="Ubiquitin-like" evidence="1">
    <location>
        <begin position="105"/>
        <end position="162"/>
    </location>
</feature>
<dbReference type="PROSITE" id="PS50053">
    <property type="entry name" value="UBIQUITIN_2"/>
    <property type="match status" value="1"/>
</dbReference>
<organism evidence="2 3">
    <name type="scientific">Escallonia rubra</name>
    <dbReference type="NCBI Taxonomy" id="112253"/>
    <lineage>
        <taxon>Eukaryota</taxon>
        <taxon>Viridiplantae</taxon>
        <taxon>Streptophyta</taxon>
        <taxon>Embryophyta</taxon>
        <taxon>Tracheophyta</taxon>
        <taxon>Spermatophyta</taxon>
        <taxon>Magnoliopsida</taxon>
        <taxon>eudicotyledons</taxon>
        <taxon>Gunneridae</taxon>
        <taxon>Pentapetalae</taxon>
        <taxon>asterids</taxon>
        <taxon>campanulids</taxon>
        <taxon>Escalloniales</taxon>
        <taxon>Escalloniaceae</taxon>
        <taxon>Escallonia</taxon>
    </lineage>
</organism>
<name>A0AA88R1U8_9ASTE</name>
<dbReference type="CDD" id="cd17039">
    <property type="entry name" value="Ubl_ubiquitin_like"/>
    <property type="match status" value="1"/>
</dbReference>
<dbReference type="Proteomes" id="UP001187471">
    <property type="component" value="Unassembled WGS sequence"/>
</dbReference>
<proteinExistence type="predicted"/>
<dbReference type="EMBL" id="JAVXUO010002361">
    <property type="protein sequence ID" value="KAK2973880.1"/>
    <property type="molecule type" value="Genomic_DNA"/>
</dbReference>
<dbReference type="InterPro" id="IPR029071">
    <property type="entry name" value="Ubiquitin-like_domsf"/>
</dbReference>
<evidence type="ECO:0000259" key="1">
    <source>
        <dbReference type="PROSITE" id="PS50053"/>
    </source>
</evidence>
<dbReference type="InterPro" id="IPR000626">
    <property type="entry name" value="Ubiquitin-like_dom"/>
</dbReference>
<evidence type="ECO:0000313" key="2">
    <source>
        <dbReference type="EMBL" id="KAK2973880.1"/>
    </source>
</evidence>
<dbReference type="Pfam" id="PF00240">
    <property type="entry name" value="ubiquitin"/>
    <property type="match status" value="1"/>
</dbReference>
<gene>
    <name evidence="2" type="ORF">RJ640_013934</name>
</gene>
<dbReference type="AlphaFoldDB" id="A0AA88R1U8"/>
<comment type="caution">
    <text evidence="2">The sequence shown here is derived from an EMBL/GenBank/DDBJ whole genome shotgun (WGS) entry which is preliminary data.</text>
</comment>
<dbReference type="SUPFAM" id="SSF54236">
    <property type="entry name" value="Ubiquitin-like"/>
    <property type="match status" value="1"/>
</dbReference>
<protein>
    <recommendedName>
        <fullName evidence="1">Ubiquitin-like domain-containing protein</fullName>
    </recommendedName>
</protein>
<dbReference type="Gene3D" id="3.10.20.90">
    <property type="entry name" value="Phosphatidylinositol 3-kinase Catalytic Subunit, Chain A, domain 1"/>
    <property type="match status" value="1"/>
</dbReference>
<accession>A0AA88R1U8</accession>
<evidence type="ECO:0000313" key="3">
    <source>
        <dbReference type="Proteomes" id="UP001187471"/>
    </source>
</evidence>
<sequence>MGISKSTARIRRWRGESMRPSSEELHGEPYHGRMLCGVWELFFTAERLKYYKKLVSCGIQRNSTLELVLQTAGIVKLSVNMPTKWKAIEVEANGDTIEHIQYSSSGETLTIFVRQHDNVRDVKTKSSRKLGDPDFHVDFLLVYAGKYLKDDRDVASYGIERH</sequence>